<dbReference type="EMBL" id="MWPQ01000031">
    <property type="protein sequence ID" value="OPH83401.1"/>
    <property type="molecule type" value="Genomic_DNA"/>
</dbReference>
<dbReference type="InterPro" id="IPR021136">
    <property type="entry name" value="Flagellar_hook_control-like_C"/>
</dbReference>
<gene>
    <name evidence="3" type="ORF">B2M20_07010</name>
</gene>
<organism evidence="3 4">
    <name type="scientific">Nitrobacter vulgaris</name>
    <dbReference type="NCBI Taxonomy" id="29421"/>
    <lineage>
        <taxon>Bacteria</taxon>
        <taxon>Pseudomonadati</taxon>
        <taxon>Pseudomonadota</taxon>
        <taxon>Alphaproteobacteria</taxon>
        <taxon>Hyphomicrobiales</taxon>
        <taxon>Nitrobacteraceae</taxon>
        <taxon>Nitrobacter</taxon>
    </lineage>
</organism>
<feature type="region of interest" description="Disordered" evidence="1">
    <location>
        <begin position="325"/>
        <end position="352"/>
    </location>
</feature>
<dbReference type="OrthoDB" id="7941698at2"/>
<feature type="region of interest" description="Disordered" evidence="1">
    <location>
        <begin position="533"/>
        <end position="554"/>
    </location>
</feature>
<reference evidence="3 4" key="1">
    <citation type="submission" date="2017-02" db="EMBL/GenBank/DDBJ databases">
        <title>Genome sequence of the nitrite-oxidizing bacterium Nitrobacter vulgaris strain Ab1.</title>
        <authorList>
            <person name="Mellbye B.L."/>
            <person name="Davis E.W."/>
            <person name="Spieck E."/>
            <person name="Chang J.H."/>
            <person name="Bottomley P.J."/>
            <person name="Sayavedra-Soto L.A."/>
        </authorList>
    </citation>
    <scope>NUCLEOTIDE SEQUENCE [LARGE SCALE GENOMIC DNA]</scope>
    <source>
        <strain evidence="3 4">Ab1</strain>
    </source>
</reference>
<keyword evidence="4" id="KW-1185">Reference proteome</keyword>
<feature type="domain" description="Flagellar hook-length control protein-like C-terminal" evidence="2">
    <location>
        <begin position="463"/>
        <end position="541"/>
    </location>
</feature>
<feature type="compositionally biased region" description="Low complexity" evidence="1">
    <location>
        <begin position="238"/>
        <end position="262"/>
    </location>
</feature>
<dbReference type="STRING" id="29421.B2M20_07010"/>
<keyword evidence="3" id="KW-0969">Cilium</keyword>
<dbReference type="Gene3D" id="3.30.750.140">
    <property type="match status" value="1"/>
</dbReference>
<keyword evidence="3" id="KW-0966">Cell projection</keyword>
<dbReference type="Proteomes" id="UP000189940">
    <property type="component" value="Unassembled WGS sequence"/>
</dbReference>
<evidence type="ECO:0000259" key="2">
    <source>
        <dbReference type="Pfam" id="PF02120"/>
    </source>
</evidence>
<protein>
    <submittedName>
        <fullName evidence="3">Flagellar hook-length control protein FliK</fullName>
    </submittedName>
</protein>
<dbReference type="RefSeq" id="WP_079446354.1">
    <property type="nucleotide sequence ID" value="NZ_MWPQ01000031.1"/>
</dbReference>
<dbReference type="InterPro" id="IPR038610">
    <property type="entry name" value="FliK-like_C_sf"/>
</dbReference>
<evidence type="ECO:0000313" key="4">
    <source>
        <dbReference type="Proteomes" id="UP000189940"/>
    </source>
</evidence>
<feature type="region of interest" description="Disordered" evidence="1">
    <location>
        <begin position="238"/>
        <end position="263"/>
    </location>
</feature>
<sequence>MAISINPIFPVIAAQGAANEAVLQPGRVIDVKVQGILANNLVRIAIADLAIEVLSEIPLQVGQTLRLAVSQTAQGLRLAVVDQGSSGTHAAGPADALTLTPDAAAATISAKAPPAPLLTALEALSVSSAAQAAAARQGSLSPLYANLLAAAGSGSLPPNVRQVLDRLLTLRPGLDPGLTGSDIKTAFRNSGLFLEASLAAGLKTGQPAASANTLPDMKAALLVLREALSISVGDMSRGAPPAVGAGSQQAQQAASPMASSAPPLSPDIDAQDVYLPQARLAVTDDPDTPANQTLFSRVSDAGLRAATAGAALNVLQEVLQDRGISNDPGAALGPDGDPAAATQPFRNGPANGPTENHVFVVRTSMPSPPFGGALPTAQPVALPGLSSAASSEEIARRLLDDTDAAISRQVLLQIASLPDRVDTAGARLDQTTPRWNFEIPFAVATGTAIAQFEVSRDAAGHNTETATRVWRARFSVDVEPAGPVHALVSLAGETMTVRLWAERPSTASRLRAGASQLTQALSGAELQPGDIIIREGAPPQPKPAPAGHFLDRAL</sequence>
<name>A0A1V4HZK0_NITVU</name>
<evidence type="ECO:0000256" key="1">
    <source>
        <dbReference type="SAM" id="MobiDB-lite"/>
    </source>
</evidence>
<feature type="compositionally biased region" description="Low complexity" evidence="1">
    <location>
        <begin position="327"/>
        <end position="341"/>
    </location>
</feature>
<comment type="caution">
    <text evidence="3">The sequence shown here is derived from an EMBL/GenBank/DDBJ whole genome shotgun (WGS) entry which is preliminary data.</text>
</comment>
<proteinExistence type="predicted"/>
<accession>A0A1V4HZK0</accession>
<dbReference type="AlphaFoldDB" id="A0A1V4HZK0"/>
<evidence type="ECO:0000313" key="3">
    <source>
        <dbReference type="EMBL" id="OPH83401.1"/>
    </source>
</evidence>
<keyword evidence="3" id="KW-0282">Flagellum</keyword>
<dbReference type="Pfam" id="PF02120">
    <property type="entry name" value="Flg_hook"/>
    <property type="match status" value="1"/>
</dbReference>